<dbReference type="InterPro" id="IPR001849">
    <property type="entry name" value="PH_domain"/>
</dbReference>
<dbReference type="Gene3D" id="2.30.29.30">
    <property type="entry name" value="Pleckstrin-homology domain (PH domain)/Phosphotyrosine-binding domain (PTB)"/>
    <property type="match status" value="1"/>
</dbReference>
<feature type="compositionally biased region" description="Low complexity" evidence="1">
    <location>
        <begin position="25"/>
        <end position="43"/>
    </location>
</feature>
<feature type="region of interest" description="Disordered" evidence="1">
    <location>
        <begin position="201"/>
        <end position="240"/>
    </location>
</feature>
<evidence type="ECO:0000259" key="2">
    <source>
        <dbReference type="PROSITE" id="PS50003"/>
    </source>
</evidence>
<feature type="region of interest" description="Disordered" evidence="1">
    <location>
        <begin position="24"/>
        <end position="52"/>
    </location>
</feature>
<evidence type="ECO:0000313" key="4">
    <source>
        <dbReference type="Proteomes" id="UP000193411"/>
    </source>
</evidence>
<dbReference type="InterPro" id="IPR011993">
    <property type="entry name" value="PH-like_dom_sf"/>
</dbReference>
<evidence type="ECO:0000313" key="3">
    <source>
        <dbReference type="EMBL" id="ORZ41588.1"/>
    </source>
</evidence>
<proteinExistence type="predicted"/>
<dbReference type="AlphaFoldDB" id="A0A1Y2I3Y4"/>
<dbReference type="Proteomes" id="UP000193411">
    <property type="component" value="Unassembled WGS sequence"/>
</dbReference>
<protein>
    <recommendedName>
        <fullName evidence="2">PH domain-containing protein</fullName>
    </recommendedName>
</protein>
<sequence>MMVIVYLVVTRPLLVLHWHRKRGSGADSAAGASSVAGSKKGSTARGGFQSDGSLEDGAGGSVAAGAANRSGAASGRAAGTESTPAKEEPITSLMTRIGAAYNIQNMSGIVRQWEEVNLILFHSPCASLLILPTKDSKSQGQVYVCGVQAAKMDTKLALSFPNSFLLCINTDSYVVQAKDAADAEKWVQDIEATFKPVNAISQSGEQTARQRSMTSKHSGSQAQSQSQVTKSRKASNAGNF</sequence>
<name>A0A1Y2I3Y4_9FUNG</name>
<dbReference type="SUPFAM" id="SSF50729">
    <property type="entry name" value="PH domain-like"/>
    <property type="match status" value="1"/>
</dbReference>
<dbReference type="EMBL" id="MCFL01000001">
    <property type="protein sequence ID" value="ORZ41588.1"/>
    <property type="molecule type" value="Genomic_DNA"/>
</dbReference>
<keyword evidence="4" id="KW-1185">Reference proteome</keyword>
<feature type="domain" description="PH" evidence="2">
    <location>
        <begin position="93"/>
        <end position="195"/>
    </location>
</feature>
<accession>A0A1Y2I3Y4</accession>
<reference evidence="3 4" key="1">
    <citation type="submission" date="2016-07" db="EMBL/GenBank/DDBJ databases">
        <title>Pervasive Adenine N6-methylation of Active Genes in Fungi.</title>
        <authorList>
            <consortium name="DOE Joint Genome Institute"/>
            <person name="Mondo S.J."/>
            <person name="Dannebaum R.O."/>
            <person name="Kuo R.C."/>
            <person name="Labutti K."/>
            <person name="Haridas S."/>
            <person name="Kuo A."/>
            <person name="Salamov A."/>
            <person name="Ahrendt S.R."/>
            <person name="Lipzen A."/>
            <person name="Sullivan W."/>
            <person name="Andreopoulos W.B."/>
            <person name="Clum A."/>
            <person name="Lindquist E."/>
            <person name="Daum C."/>
            <person name="Ramamoorthy G.K."/>
            <person name="Gryganskyi A."/>
            <person name="Culley D."/>
            <person name="Magnuson J.K."/>
            <person name="James T.Y."/>
            <person name="O'Malley M.A."/>
            <person name="Stajich J.E."/>
            <person name="Spatafora J.W."/>
            <person name="Visel A."/>
            <person name="Grigoriev I.V."/>
        </authorList>
    </citation>
    <scope>NUCLEOTIDE SEQUENCE [LARGE SCALE GENOMIC DNA]</scope>
    <source>
        <strain evidence="3 4">PL171</strain>
    </source>
</reference>
<organism evidence="3 4">
    <name type="scientific">Catenaria anguillulae PL171</name>
    <dbReference type="NCBI Taxonomy" id="765915"/>
    <lineage>
        <taxon>Eukaryota</taxon>
        <taxon>Fungi</taxon>
        <taxon>Fungi incertae sedis</taxon>
        <taxon>Blastocladiomycota</taxon>
        <taxon>Blastocladiomycetes</taxon>
        <taxon>Blastocladiales</taxon>
        <taxon>Catenariaceae</taxon>
        <taxon>Catenaria</taxon>
    </lineage>
</organism>
<evidence type="ECO:0000256" key="1">
    <source>
        <dbReference type="SAM" id="MobiDB-lite"/>
    </source>
</evidence>
<gene>
    <name evidence="3" type="ORF">BCR44DRAFT_1423116</name>
</gene>
<comment type="caution">
    <text evidence="3">The sequence shown here is derived from an EMBL/GenBank/DDBJ whole genome shotgun (WGS) entry which is preliminary data.</text>
</comment>
<dbReference type="PROSITE" id="PS50003">
    <property type="entry name" value="PH_DOMAIN"/>
    <property type="match status" value="1"/>
</dbReference>